<keyword evidence="3" id="KW-1185">Reference proteome</keyword>
<evidence type="ECO:0000256" key="1">
    <source>
        <dbReference type="SAM" id="MobiDB-lite"/>
    </source>
</evidence>
<evidence type="ECO:0008006" key="4">
    <source>
        <dbReference type="Google" id="ProtNLM"/>
    </source>
</evidence>
<accession>A0ABN8SSJ5</accession>
<dbReference type="EMBL" id="CALNXI010003540">
    <property type="protein sequence ID" value="CAH3193611.1"/>
    <property type="molecule type" value="Genomic_DNA"/>
</dbReference>
<reference evidence="2 3" key="1">
    <citation type="submission" date="2022-05" db="EMBL/GenBank/DDBJ databases">
        <authorList>
            <consortium name="Genoscope - CEA"/>
            <person name="William W."/>
        </authorList>
    </citation>
    <scope>NUCLEOTIDE SEQUENCE [LARGE SCALE GENOMIC DNA]</scope>
</reference>
<feature type="compositionally biased region" description="Low complexity" evidence="1">
    <location>
        <begin position="120"/>
        <end position="138"/>
    </location>
</feature>
<evidence type="ECO:0000313" key="2">
    <source>
        <dbReference type="EMBL" id="CAH3193611.1"/>
    </source>
</evidence>
<dbReference type="Proteomes" id="UP001159427">
    <property type="component" value="Unassembled WGS sequence"/>
</dbReference>
<name>A0ABN8SSJ5_9CNID</name>
<feature type="region of interest" description="Disordered" evidence="1">
    <location>
        <begin position="120"/>
        <end position="146"/>
    </location>
</feature>
<gene>
    <name evidence="2" type="ORF">PEVE_00026195</name>
</gene>
<protein>
    <recommendedName>
        <fullName evidence="4">Bromo domain-containing protein</fullName>
    </recommendedName>
</protein>
<evidence type="ECO:0000313" key="3">
    <source>
        <dbReference type="Proteomes" id="UP001159427"/>
    </source>
</evidence>
<sequence length="166" mass="19037">MLSLKRSRAGHLGYLNRLYKDVELLMQNANNYHVACKKKKDVEIAFARCFQAYDEYYQFTIDPEVKSDALNAFHSIVTGKKEFDERFEEWSRSVQRTVDNTSVVPRQDYGDTAESQIVTRSVVTSSSRNSKSPKSSSRAKGEIEKAKAVDELYENSEYSKRGIEAE</sequence>
<proteinExistence type="predicted"/>
<organism evidence="2 3">
    <name type="scientific">Porites evermanni</name>
    <dbReference type="NCBI Taxonomy" id="104178"/>
    <lineage>
        <taxon>Eukaryota</taxon>
        <taxon>Metazoa</taxon>
        <taxon>Cnidaria</taxon>
        <taxon>Anthozoa</taxon>
        <taxon>Hexacorallia</taxon>
        <taxon>Scleractinia</taxon>
        <taxon>Fungiina</taxon>
        <taxon>Poritidae</taxon>
        <taxon>Porites</taxon>
    </lineage>
</organism>
<comment type="caution">
    <text evidence="2">The sequence shown here is derived from an EMBL/GenBank/DDBJ whole genome shotgun (WGS) entry which is preliminary data.</text>
</comment>